<dbReference type="GO" id="GO:0009279">
    <property type="term" value="C:cell outer membrane"/>
    <property type="evidence" value="ECO:0007669"/>
    <property type="project" value="UniProtKB-SubCell"/>
</dbReference>
<evidence type="ECO:0000256" key="1">
    <source>
        <dbReference type="ARBA" id="ARBA00004571"/>
    </source>
</evidence>
<comment type="subcellular location">
    <subcellularLocation>
        <location evidence="1">Cell outer membrane</location>
        <topology evidence="1">Multi-pass membrane protein</topology>
    </subcellularLocation>
</comment>
<dbReference type="GO" id="GO:0015288">
    <property type="term" value="F:porin activity"/>
    <property type="evidence" value="ECO:0007669"/>
    <property type="project" value="UniProtKB-KW"/>
</dbReference>
<comment type="caution">
    <text evidence="20">The sequence shown here is derived from an EMBL/GenBank/DDBJ whole genome shotgun (WGS) entry which is preliminary data.</text>
</comment>
<evidence type="ECO:0000256" key="2">
    <source>
        <dbReference type="ARBA" id="ARBA00009450"/>
    </source>
</evidence>
<dbReference type="GO" id="GO:0006811">
    <property type="term" value="P:monoatomic ion transport"/>
    <property type="evidence" value="ECO:0007669"/>
    <property type="project" value="UniProtKB-KW"/>
</dbReference>
<feature type="domain" description="Soluble ligand binding" evidence="18">
    <location>
        <begin position="522"/>
        <end position="568"/>
    </location>
</feature>
<evidence type="ECO:0000256" key="5">
    <source>
        <dbReference type="ARBA" id="ARBA00022597"/>
    </source>
</evidence>
<evidence type="ECO:0000259" key="19">
    <source>
        <dbReference type="Pfam" id="PF22461"/>
    </source>
</evidence>
<dbReference type="InterPro" id="IPR049712">
    <property type="entry name" value="Poly_export"/>
</dbReference>
<keyword evidence="11" id="KW-0472">Membrane</keyword>
<dbReference type="InterPro" id="IPR019554">
    <property type="entry name" value="Soluble_ligand-bd"/>
</dbReference>
<dbReference type="Proteomes" id="UP000824028">
    <property type="component" value="Unassembled WGS sequence"/>
</dbReference>
<dbReference type="SUPFAM" id="SSF142984">
    <property type="entry name" value="Nqo1 middle domain-like"/>
    <property type="match status" value="1"/>
</dbReference>
<keyword evidence="9" id="KW-0406">Ion transport</keyword>
<keyword evidence="6" id="KW-0812">Transmembrane</keyword>
<dbReference type="InterPro" id="IPR003715">
    <property type="entry name" value="Poly_export_N"/>
</dbReference>
<reference evidence="20" key="2">
    <citation type="submission" date="2021-04" db="EMBL/GenBank/DDBJ databases">
        <authorList>
            <person name="Gilroy R."/>
        </authorList>
    </citation>
    <scope>NUCLEOTIDE SEQUENCE</scope>
    <source>
        <strain evidence="20">ChiHjej9B8-1298</strain>
    </source>
</reference>
<feature type="domain" description="Polysaccharide export protein N-terminal" evidence="17">
    <location>
        <begin position="175"/>
        <end position="246"/>
    </location>
</feature>
<dbReference type="Pfam" id="PF22461">
    <property type="entry name" value="SLBB_2"/>
    <property type="match status" value="2"/>
</dbReference>
<dbReference type="EMBL" id="DXBX01000070">
    <property type="protein sequence ID" value="HIZ33636.1"/>
    <property type="molecule type" value="Genomic_DNA"/>
</dbReference>
<feature type="domain" description="Soluble ligand binding" evidence="18">
    <location>
        <begin position="621"/>
        <end position="671"/>
    </location>
</feature>
<evidence type="ECO:0000256" key="14">
    <source>
        <dbReference type="ARBA" id="ARBA00023288"/>
    </source>
</evidence>
<evidence type="ECO:0000313" key="20">
    <source>
        <dbReference type="EMBL" id="HIZ33636.1"/>
    </source>
</evidence>
<keyword evidence="4" id="KW-1134">Transmembrane beta strand</keyword>
<evidence type="ECO:0000259" key="18">
    <source>
        <dbReference type="Pfam" id="PF10531"/>
    </source>
</evidence>
<keyword evidence="10" id="KW-0626">Porin</keyword>
<feature type="chain" id="PRO_5039049807" evidence="16">
    <location>
        <begin position="21"/>
        <end position="841"/>
    </location>
</feature>
<dbReference type="InterPro" id="IPR054765">
    <property type="entry name" value="SLBB_dom"/>
</dbReference>
<keyword evidence="3" id="KW-0813">Transport</keyword>
<feature type="domain" description="SLBB" evidence="19">
    <location>
        <begin position="429"/>
        <end position="509"/>
    </location>
</feature>
<keyword evidence="14" id="KW-0449">Lipoprotein</keyword>
<evidence type="ECO:0000256" key="16">
    <source>
        <dbReference type="SAM" id="SignalP"/>
    </source>
</evidence>
<keyword evidence="7 16" id="KW-0732">Signal</keyword>
<accession>A0A9D2J1Y3</accession>
<evidence type="ECO:0000256" key="12">
    <source>
        <dbReference type="ARBA" id="ARBA00023139"/>
    </source>
</evidence>
<feature type="region of interest" description="Disordered" evidence="15">
    <location>
        <begin position="65"/>
        <end position="132"/>
    </location>
</feature>
<keyword evidence="12" id="KW-0564">Palmitate</keyword>
<dbReference type="Pfam" id="PF02563">
    <property type="entry name" value="Poly_export"/>
    <property type="match status" value="1"/>
</dbReference>
<organism evidence="20 21">
    <name type="scientific">Candidatus Bacteroides merdigallinarum</name>
    <dbReference type="NCBI Taxonomy" id="2838473"/>
    <lineage>
        <taxon>Bacteria</taxon>
        <taxon>Pseudomonadati</taxon>
        <taxon>Bacteroidota</taxon>
        <taxon>Bacteroidia</taxon>
        <taxon>Bacteroidales</taxon>
        <taxon>Bacteroidaceae</taxon>
        <taxon>Bacteroides</taxon>
    </lineage>
</organism>
<dbReference type="GO" id="GO:0015159">
    <property type="term" value="F:polysaccharide transmembrane transporter activity"/>
    <property type="evidence" value="ECO:0007669"/>
    <property type="project" value="InterPro"/>
</dbReference>
<evidence type="ECO:0000256" key="10">
    <source>
        <dbReference type="ARBA" id="ARBA00023114"/>
    </source>
</evidence>
<feature type="domain" description="Soluble ligand binding" evidence="18">
    <location>
        <begin position="347"/>
        <end position="398"/>
    </location>
</feature>
<evidence type="ECO:0000256" key="9">
    <source>
        <dbReference type="ARBA" id="ARBA00023065"/>
    </source>
</evidence>
<reference evidence="20" key="1">
    <citation type="journal article" date="2021" name="PeerJ">
        <title>Extensive microbial diversity within the chicken gut microbiome revealed by metagenomics and culture.</title>
        <authorList>
            <person name="Gilroy R."/>
            <person name="Ravi A."/>
            <person name="Getino M."/>
            <person name="Pursley I."/>
            <person name="Horton D.L."/>
            <person name="Alikhan N.F."/>
            <person name="Baker D."/>
            <person name="Gharbi K."/>
            <person name="Hall N."/>
            <person name="Watson M."/>
            <person name="Adriaenssens E.M."/>
            <person name="Foster-Nyarko E."/>
            <person name="Jarju S."/>
            <person name="Secka A."/>
            <person name="Antonio M."/>
            <person name="Oren A."/>
            <person name="Chaudhuri R.R."/>
            <person name="La Ragione R."/>
            <person name="Hildebrand F."/>
            <person name="Pallen M.J."/>
        </authorList>
    </citation>
    <scope>NUCLEOTIDE SEQUENCE</scope>
    <source>
        <strain evidence="20">ChiHjej9B8-1298</strain>
    </source>
</reference>
<feature type="domain" description="Soluble ligand binding" evidence="18">
    <location>
        <begin position="738"/>
        <end position="786"/>
    </location>
</feature>
<dbReference type="Gene3D" id="3.10.560.10">
    <property type="entry name" value="Outer membrane lipoprotein wza domain like"/>
    <property type="match status" value="6"/>
</dbReference>
<feature type="signal peptide" evidence="16">
    <location>
        <begin position="1"/>
        <end position="20"/>
    </location>
</feature>
<sequence>MRRIILLFALMFSVAGMVMAQQMTDDQVVQYVKSASKAGKSQQQIAAELMRRGVTREQVERIYEDYQQGGESGEQSGETLNGKRTRTRSSEKSSTKRRESDRQDTRKKRRSLQGNRLEGGDRLQTNLDEMDQESDSLLWEEDWYMEEEEDPTQQIFGHNIFTNENLTFEPNVNVATPADYRLGPGDEVIIDVWGASENTIRETISPEGSILVSNLGPVYLSGKTVKEANDYLKEEFAKIYSGVSANVPNTQVKLTLGEIRSIQVNVMGEVAVPGTYMLSSFASVFHALYSAGGVNDIGSLRSIRVVRDGKVVADLDVYDFILKGKMKDDIRLQDGDVILVQPYLSLVQILGKVKRPMFYELKPGETAGRLLEYAGGFKGDAYKKAISVVRKSGREMQVYNVDDKEYATFPMDDGDVVTVDSVLQRFENRIEIRGAVYRPGLYQLDAEMNTVKQLIEKAEGVRGDAFLNRAILDREHEDLDHEIIQVDVKGILNGTTADIPLQKNDVIYIPSIHDLKEEATLTIHGEVANPGTYLYSEHMTIEDLVVQAGGLLEAAATTKVEVARRVKNPKSTAFSNIVGESFVFDLKDGFLVGEGSEDFHLEPFDEVYVRRSPAYREQQNVMIAGEVLFSGNYALSKKNERLSDLIGKAGGVTPDAYVRGARLIRTMTEDEKRRRDDVLRMANSGSGQDSIAVSMLDQSDFYSVGINLEDALAKPGSDDDLVLRDGDILYVPEYVSTVKISGAVMYPNTVTYKKGENLKYYIDQAGGFGNSAKKRKAYVVYMNGTVARPRSSSSKAIEPGCEIIVPSKDKTNKMSPAEILSIGTSTASLATMIATLVNLFK</sequence>
<evidence type="ECO:0000256" key="4">
    <source>
        <dbReference type="ARBA" id="ARBA00022452"/>
    </source>
</evidence>
<dbReference type="PANTHER" id="PTHR33619:SF3">
    <property type="entry name" value="POLYSACCHARIDE EXPORT PROTEIN GFCE-RELATED"/>
    <property type="match status" value="1"/>
</dbReference>
<evidence type="ECO:0000256" key="13">
    <source>
        <dbReference type="ARBA" id="ARBA00023237"/>
    </source>
</evidence>
<evidence type="ECO:0000313" key="21">
    <source>
        <dbReference type="Proteomes" id="UP000824028"/>
    </source>
</evidence>
<dbReference type="AlphaFoldDB" id="A0A9D2J1Y3"/>
<gene>
    <name evidence="20" type="ORF">H9814_08925</name>
</gene>
<protein>
    <submittedName>
        <fullName evidence="20">SLBB domain-containing protein</fullName>
    </submittedName>
</protein>
<keyword evidence="5" id="KW-0762">Sugar transport</keyword>
<feature type="compositionally biased region" description="Low complexity" evidence="15">
    <location>
        <begin position="67"/>
        <end position="78"/>
    </location>
</feature>
<dbReference type="GO" id="GO:0046930">
    <property type="term" value="C:pore complex"/>
    <property type="evidence" value="ECO:0007669"/>
    <property type="project" value="UniProtKB-KW"/>
</dbReference>
<feature type="domain" description="SLBB" evidence="19">
    <location>
        <begin position="263"/>
        <end position="340"/>
    </location>
</feature>
<evidence type="ECO:0000256" key="7">
    <source>
        <dbReference type="ARBA" id="ARBA00022729"/>
    </source>
</evidence>
<evidence type="ECO:0000256" key="6">
    <source>
        <dbReference type="ARBA" id="ARBA00022692"/>
    </source>
</evidence>
<comment type="similarity">
    <text evidence="2">Belongs to the BexD/CtrA/VexA family.</text>
</comment>
<feature type="compositionally biased region" description="Basic and acidic residues" evidence="15">
    <location>
        <begin position="88"/>
        <end position="104"/>
    </location>
</feature>
<keyword evidence="8" id="KW-0625">Polysaccharide transport</keyword>
<evidence type="ECO:0000256" key="3">
    <source>
        <dbReference type="ARBA" id="ARBA00022448"/>
    </source>
</evidence>
<keyword evidence="13" id="KW-0998">Cell outer membrane</keyword>
<proteinExistence type="inferred from homology"/>
<evidence type="ECO:0000256" key="8">
    <source>
        <dbReference type="ARBA" id="ARBA00023047"/>
    </source>
</evidence>
<name>A0A9D2J1Y3_9BACE</name>
<evidence type="ECO:0000259" key="17">
    <source>
        <dbReference type="Pfam" id="PF02563"/>
    </source>
</evidence>
<evidence type="ECO:0000256" key="11">
    <source>
        <dbReference type="ARBA" id="ARBA00023136"/>
    </source>
</evidence>
<evidence type="ECO:0000256" key="15">
    <source>
        <dbReference type="SAM" id="MobiDB-lite"/>
    </source>
</evidence>
<dbReference type="Pfam" id="PF10531">
    <property type="entry name" value="SLBB"/>
    <property type="match status" value="4"/>
</dbReference>
<dbReference type="PANTHER" id="PTHR33619">
    <property type="entry name" value="POLYSACCHARIDE EXPORT PROTEIN GFCE-RELATED"/>
    <property type="match status" value="1"/>
</dbReference>